<evidence type="ECO:0008006" key="3">
    <source>
        <dbReference type="Google" id="ProtNLM"/>
    </source>
</evidence>
<dbReference type="Proteomes" id="UP000242763">
    <property type="component" value="Unassembled WGS sequence"/>
</dbReference>
<gene>
    <name evidence="1" type="ORF">SAMN03080618_03220</name>
</gene>
<protein>
    <recommendedName>
        <fullName evidence="3">XRE family transcriptional regulator</fullName>
    </recommendedName>
</protein>
<evidence type="ECO:0000313" key="2">
    <source>
        <dbReference type="Proteomes" id="UP000242763"/>
    </source>
</evidence>
<evidence type="ECO:0000313" key="1">
    <source>
        <dbReference type="EMBL" id="SFJ52275.1"/>
    </source>
</evidence>
<dbReference type="RefSeq" id="WP_091524442.1">
    <property type="nucleotide sequence ID" value="NZ_FORF01000025.1"/>
</dbReference>
<dbReference type="GO" id="GO:0003677">
    <property type="term" value="F:DNA binding"/>
    <property type="evidence" value="ECO:0007669"/>
    <property type="project" value="InterPro"/>
</dbReference>
<dbReference type="OrthoDB" id="4419620at2"/>
<organism evidence="1 2">
    <name type="scientific">Aquamicrobium aerolatum DSM 21857</name>
    <dbReference type="NCBI Taxonomy" id="1121003"/>
    <lineage>
        <taxon>Bacteria</taxon>
        <taxon>Pseudomonadati</taxon>
        <taxon>Pseudomonadota</taxon>
        <taxon>Alphaproteobacteria</taxon>
        <taxon>Hyphomicrobiales</taxon>
        <taxon>Phyllobacteriaceae</taxon>
        <taxon>Aerobium</taxon>
    </lineage>
</organism>
<dbReference type="STRING" id="1121003.SAMN03080618_03220"/>
<dbReference type="EMBL" id="FORF01000025">
    <property type="protein sequence ID" value="SFJ52275.1"/>
    <property type="molecule type" value="Genomic_DNA"/>
</dbReference>
<accession>A0A1I3S0P8</accession>
<sequence>MITGPQCRAARALAQLSRSALARISQIDEALIELFERKIDRPDEAMVAALQGALEDAGIVFIDENGGGAGVRLKFNSSETKRLAVLEGEGGIAALDDVP</sequence>
<proteinExistence type="predicted"/>
<name>A0A1I3S0P8_9HYPH</name>
<reference evidence="2" key="1">
    <citation type="submission" date="2016-10" db="EMBL/GenBank/DDBJ databases">
        <authorList>
            <person name="Varghese N."/>
            <person name="Submissions S."/>
        </authorList>
    </citation>
    <scope>NUCLEOTIDE SEQUENCE [LARGE SCALE GENOMIC DNA]</scope>
    <source>
        <strain evidence="2">DSM 21857</strain>
    </source>
</reference>
<dbReference type="InterPro" id="IPR010982">
    <property type="entry name" value="Lambda_DNA-bd_dom_sf"/>
</dbReference>
<dbReference type="AlphaFoldDB" id="A0A1I3S0P8"/>
<dbReference type="Gene3D" id="1.10.260.40">
    <property type="entry name" value="lambda repressor-like DNA-binding domains"/>
    <property type="match status" value="1"/>
</dbReference>
<keyword evidence="2" id="KW-1185">Reference proteome</keyword>